<proteinExistence type="predicted"/>
<dbReference type="AlphaFoldDB" id="A0A0C9YMN3"/>
<protein>
    <submittedName>
        <fullName evidence="1">Uncharacterized protein</fullName>
    </submittedName>
</protein>
<name>A0A0C9YMN3_9AGAM</name>
<reference evidence="2" key="2">
    <citation type="submission" date="2015-01" db="EMBL/GenBank/DDBJ databases">
        <title>Evolutionary Origins and Diversification of the Mycorrhizal Mutualists.</title>
        <authorList>
            <consortium name="DOE Joint Genome Institute"/>
            <consortium name="Mycorrhizal Genomics Consortium"/>
            <person name="Kohler A."/>
            <person name="Kuo A."/>
            <person name="Nagy L.G."/>
            <person name="Floudas D."/>
            <person name="Copeland A."/>
            <person name="Barry K.W."/>
            <person name="Cichocki N."/>
            <person name="Veneault-Fourrey C."/>
            <person name="LaButti K."/>
            <person name="Lindquist E.A."/>
            <person name="Lipzen A."/>
            <person name="Lundell T."/>
            <person name="Morin E."/>
            <person name="Murat C."/>
            <person name="Riley R."/>
            <person name="Ohm R."/>
            <person name="Sun H."/>
            <person name="Tunlid A."/>
            <person name="Henrissat B."/>
            <person name="Grigoriev I.V."/>
            <person name="Hibbett D.S."/>
            <person name="Martin F."/>
        </authorList>
    </citation>
    <scope>NUCLEOTIDE SEQUENCE [LARGE SCALE GENOMIC DNA]</scope>
    <source>
        <strain evidence="2">441</strain>
    </source>
</reference>
<dbReference type="STRING" id="765257.A0A0C9YMN3"/>
<dbReference type="Proteomes" id="UP000054018">
    <property type="component" value="Unassembled WGS sequence"/>
</dbReference>
<dbReference type="Gene3D" id="3.40.50.720">
    <property type="entry name" value="NAD(P)-binding Rossmann-like Domain"/>
    <property type="match status" value="1"/>
</dbReference>
<accession>A0A0C9YMN3</accession>
<evidence type="ECO:0000313" key="2">
    <source>
        <dbReference type="Proteomes" id="UP000054018"/>
    </source>
</evidence>
<evidence type="ECO:0000313" key="1">
    <source>
        <dbReference type="EMBL" id="KIK15189.1"/>
    </source>
</evidence>
<keyword evidence="2" id="KW-1185">Reference proteome</keyword>
<dbReference type="EMBL" id="KN833902">
    <property type="protein sequence ID" value="KIK15189.1"/>
    <property type="molecule type" value="Genomic_DNA"/>
</dbReference>
<reference evidence="1 2" key="1">
    <citation type="submission" date="2014-04" db="EMBL/GenBank/DDBJ databases">
        <authorList>
            <consortium name="DOE Joint Genome Institute"/>
            <person name="Kuo A."/>
            <person name="Kohler A."/>
            <person name="Costa M.D."/>
            <person name="Nagy L.G."/>
            <person name="Floudas D."/>
            <person name="Copeland A."/>
            <person name="Barry K.W."/>
            <person name="Cichocki N."/>
            <person name="Veneault-Fourrey C."/>
            <person name="LaButti K."/>
            <person name="Lindquist E.A."/>
            <person name="Lipzen A."/>
            <person name="Lundell T."/>
            <person name="Morin E."/>
            <person name="Murat C."/>
            <person name="Sun H."/>
            <person name="Tunlid A."/>
            <person name="Henrissat B."/>
            <person name="Grigoriev I.V."/>
            <person name="Hibbett D.S."/>
            <person name="Martin F."/>
            <person name="Nordberg H.P."/>
            <person name="Cantor M.N."/>
            <person name="Hua S.X."/>
        </authorList>
    </citation>
    <scope>NUCLEOTIDE SEQUENCE [LARGE SCALE GENOMIC DNA]</scope>
    <source>
        <strain evidence="1 2">441</strain>
    </source>
</reference>
<organism evidence="1 2">
    <name type="scientific">Pisolithus microcarpus 441</name>
    <dbReference type="NCBI Taxonomy" id="765257"/>
    <lineage>
        <taxon>Eukaryota</taxon>
        <taxon>Fungi</taxon>
        <taxon>Dikarya</taxon>
        <taxon>Basidiomycota</taxon>
        <taxon>Agaricomycotina</taxon>
        <taxon>Agaricomycetes</taxon>
        <taxon>Agaricomycetidae</taxon>
        <taxon>Boletales</taxon>
        <taxon>Sclerodermatineae</taxon>
        <taxon>Pisolithaceae</taxon>
        <taxon>Pisolithus</taxon>
    </lineage>
</organism>
<dbReference type="OrthoDB" id="542013at2759"/>
<gene>
    <name evidence="1" type="ORF">PISMIDRAFT_687442</name>
</gene>
<sequence>MSETMNDMEFFNSADRYNVSKLLQVMFMREPAARLPSPTFVVECTIPGFCRSNLFWELDGKWYGSFVSLASALSSTRTPEQGSSMRLLVMTSLRCMDDTC</sequence>
<dbReference type="HOGENOM" id="CLU_2307136_0_0_1"/>